<evidence type="ECO:0000313" key="2">
    <source>
        <dbReference type="Proteomes" id="UP000515960"/>
    </source>
</evidence>
<dbReference type="RefSeq" id="WP_187332287.1">
    <property type="nucleotide sequence ID" value="NZ_CP060490.1"/>
</dbReference>
<organism evidence="1 2">
    <name type="scientific">Oscillibacter hominis</name>
    <dbReference type="NCBI Taxonomy" id="2763056"/>
    <lineage>
        <taxon>Bacteria</taxon>
        <taxon>Bacillati</taxon>
        <taxon>Bacillota</taxon>
        <taxon>Clostridia</taxon>
        <taxon>Eubacteriales</taxon>
        <taxon>Oscillospiraceae</taxon>
        <taxon>Oscillibacter</taxon>
    </lineage>
</organism>
<protein>
    <submittedName>
        <fullName evidence="1">Uncharacterized protein</fullName>
    </submittedName>
</protein>
<evidence type="ECO:0000313" key="1">
    <source>
        <dbReference type="EMBL" id="QNL43696.1"/>
    </source>
</evidence>
<name>A0A7G9B2B5_9FIRM</name>
<dbReference type="EMBL" id="CP060490">
    <property type="protein sequence ID" value="QNL43696.1"/>
    <property type="molecule type" value="Genomic_DNA"/>
</dbReference>
<gene>
    <name evidence="1" type="ORF">H8790_09475</name>
</gene>
<keyword evidence="2" id="KW-1185">Reference proteome</keyword>
<reference evidence="1 2" key="1">
    <citation type="submission" date="2020-08" db="EMBL/GenBank/DDBJ databases">
        <authorList>
            <person name="Liu C."/>
            <person name="Sun Q."/>
        </authorList>
    </citation>
    <scope>NUCLEOTIDE SEQUENCE [LARGE SCALE GENOMIC DNA]</scope>
    <source>
        <strain evidence="1 2">NSJ-62</strain>
    </source>
</reference>
<accession>A0A7G9B2B5</accession>
<dbReference type="KEGG" id="ohi:H8790_09475"/>
<dbReference type="Proteomes" id="UP000515960">
    <property type="component" value="Chromosome"/>
</dbReference>
<dbReference type="AlphaFoldDB" id="A0A7G9B2B5"/>
<proteinExistence type="predicted"/>
<sequence length="157" mass="18110">MGYPQTGNEVYVGFSLSDTMFSGIGKGTITRETVSADYLKDLFAKYGVVVSAKPEQRRLLEMVNSIYDLKLEIPETLKIIQLSEKHRRLVTISVQGLRRINGSLLPEYSDEEFQEATFGFVKYYVQSRHYDELMAENEKLKKDLDLEIAWRTRVSDI</sequence>